<dbReference type="RefSeq" id="WP_369329853.1">
    <property type="nucleotide sequence ID" value="NZ_JAULBC010000004.1"/>
</dbReference>
<feature type="transmembrane region" description="Helical" evidence="1">
    <location>
        <begin position="250"/>
        <end position="269"/>
    </location>
</feature>
<name>A0ABV3ZIU8_9BACT</name>
<protein>
    <submittedName>
        <fullName evidence="2">EpsG family protein</fullName>
    </submittedName>
</protein>
<proteinExistence type="predicted"/>
<feature type="transmembrane region" description="Helical" evidence="1">
    <location>
        <begin position="29"/>
        <end position="46"/>
    </location>
</feature>
<feature type="transmembrane region" description="Helical" evidence="1">
    <location>
        <begin position="117"/>
        <end position="137"/>
    </location>
</feature>
<evidence type="ECO:0000256" key="1">
    <source>
        <dbReference type="SAM" id="Phobius"/>
    </source>
</evidence>
<dbReference type="EMBL" id="JAULBC010000004">
    <property type="protein sequence ID" value="MEX6688443.1"/>
    <property type="molecule type" value="Genomic_DNA"/>
</dbReference>
<feature type="transmembrane region" description="Helical" evidence="1">
    <location>
        <begin position="157"/>
        <end position="184"/>
    </location>
</feature>
<keyword evidence="1" id="KW-0472">Membrane</keyword>
<dbReference type="Proteomes" id="UP001560573">
    <property type="component" value="Unassembled WGS sequence"/>
</dbReference>
<feature type="transmembrane region" description="Helical" evidence="1">
    <location>
        <begin position="6"/>
        <end position="22"/>
    </location>
</feature>
<keyword evidence="3" id="KW-1185">Reference proteome</keyword>
<feature type="transmembrane region" description="Helical" evidence="1">
    <location>
        <begin position="308"/>
        <end position="327"/>
    </location>
</feature>
<feature type="transmembrane region" description="Helical" evidence="1">
    <location>
        <begin position="334"/>
        <end position="351"/>
    </location>
</feature>
<reference evidence="2 3" key="1">
    <citation type="submission" date="2023-07" db="EMBL/GenBank/DDBJ databases">
        <authorList>
            <person name="Lian W.-H."/>
        </authorList>
    </citation>
    <scope>NUCLEOTIDE SEQUENCE [LARGE SCALE GENOMIC DNA]</scope>
    <source>
        <strain evidence="2 3">SYSU DXS3180</strain>
    </source>
</reference>
<accession>A0ABV3ZIU8</accession>
<gene>
    <name evidence="2" type="ORF">QTN47_13095</name>
</gene>
<organism evidence="2 3">
    <name type="scientific">Danxiaibacter flavus</name>
    <dbReference type="NCBI Taxonomy" id="3049108"/>
    <lineage>
        <taxon>Bacteria</taxon>
        <taxon>Pseudomonadati</taxon>
        <taxon>Bacteroidota</taxon>
        <taxon>Chitinophagia</taxon>
        <taxon>Chitinophagales</taxon>
        <taxon>Chitinophagaceae</taxon>
        <taxon>Danxiaibacter</taxon>
    </lineage>
</organism>
<evidence type="ECO:0000313" key="3">
    <source>
        <dbReference type="Proteomes" id="UP001560573"/>
    </source>
</evidence>
<dbReference type="InterPro" id="IPR049458">
    <property type="entry name" value="EpsG-like"/>
</dbReference>
<dbReference type="Pfam" id="PF14897">
    <property type="entry name" value="EpsG"/>
    <property type="match status" value="1"/>
</dbReference>
<keyword evidence="1" id="KW-1133">Transmembrane helix</keyword>
<evidence type="ECO:0000313" key="2">
    <source>
        <dbReference type="EMBL" id="MEX6688443.1"/>
    </source>
</evidence>
<feature type="transmembrane region" description="Helical" evidence="1">
    <location>
        <begin position="281"/>
        <end position="302"/>
    </location>
</feature>
<sequence>MLFYIGIFLFLICFLVLDFVKDGQSIKSFLFYLLVLSFVFLGGIRWETGTDWNNYYSLFNRSGSENAVENETTFEIGFRYFNFLARKITDSYTVFLLVSGLFIILTKSAYLKNNTKYFFLALFLYYAYFFCDVFFVRQSIAISLTLVSTTYIVKRKFIPFSLIIAGASLFHSSAVLFIIAYFVYSWKIPTTVIVIAVLLSILYMAMGLDTVVFKFLAPRLGFNEFIANRLNEYLEKGKESTFGSNVSKTTILILGVFKRGLLLPLFLWVRANIEREKKVEFNGYLNLVVLGTILFFLTAGFVALQRVITYFAFYEILLLLMVVGYLHKRISIPIIYFFLILYAFSKFYYGFAGYKDLYVPYYSIFDSKINRRDY</sequence>
<keyword evidence="1" id="KW-0812">Transmembrane</keyword>
<comment type="caution">
    <text evidence="2">The sequence shown here is derived from an EMBL/GenBank/DDBJ whole genome shotgun (WGS) entry which is preliminary data.</text>
</comment>
<feature type="transmembrane region" description="Helical" evidence="1">
    <location>
        <begin position="92"/>
        <end position="110"/>
    </location>
</feature>
<feature type="transmembrane region" description="Helical" evidence="1">
    <location>
        <begin position="191"/>
        <end position="213"/>
    </location>
</feature>